<dbReference type="AlphaFoldDB" id="A0A7C8JAS9"/>
<feature type="region of interest" description="Disordered" evidence="1">
    <location>
        <begin position="34"/>
        <end position="87"/>
    </location>
</feature>
<sequence length="164" mass="18723">MVKLEEVADAALLDRKFFGKKMDPKFLARLVEKSRLSEPATHKTTHPSQTGQPRGAATRQRRRKSTEPRSRAKAPKGRNGLQTCPGSGILDNNKTNVASGCHGFFWVVLQELEFRLESGDLRRTYKGWSVLWLHAVLKSQNQQRQRILQNQKPQSSIIQYNLKD</sequence>
<protein>
    <submittedName>
        <fullName evidence="2">Uncharacterized protein</fullName>
    </submittedName>
</protein>
<gene>
    <name evidence="2" type="ORF">TWF102_006130</name>
</gene>
<proteinExistence type="predicted"/>
<organism evidence="2 3">
    <name type="scientific">Orbilia oligospora</name>
    <name type="common">Nematode-trapping fungus</name>
    <name type="synonym">Arthrobotrys oligospora</name>
    <dbReference type="NCBI Taxonomy" id="2813651"/>
    <lineage>
        <taxon>Eukaryota</taxon>
        <taxon>Fungi</taxon>
        <taxon>Dikarya</taxon>
        <taxon>Ascomycota</taxon>
        <taxon>Pezizomycotina</taxon>
        <taxon>Orbiliomycetes</taxon>
        <taxon>Orbiliales</taxon>
        <taxon>Orbiliaceae</taxon>
        <taxon>Orbilia</taxon>
    </lineage>
</organism>
<evidence type="ECO:0000256" key="1">
    <source>
        <dbReference type="SAM" id="MobiDB-lite"/>
    </source>
</evidence>
<name>A0A7C8JAS9_ORBOL</name>
<comment type="caution">
    <text evidence="2">The sequence shown here is derived from an EMBL/GenBank/DDBJ whole genome shotgun (WGS) entry which is preliminary data.</text>
</comment>
<evidence type="ECO:0000313" key="3">
    <source>
        <dbReference type="Proteomes" id="UP000475325"/>
    </source>
</evidence>
<evidence type="ECO:0000313" key="2">
    <source>
        <dbReference type="EMBL" id="KAF3098139.1"/>
    </source>
</evidence>
<dbReference type="EMBL" id="WIQW01000032">
    <property type="protein sequence ID" value="KAF3098139.1"/>
    <property type="molecule type" value="Genomic_DNA"/>
</dbReference>
<accession>A0A7C8JAS9</accession>
<dbReference type="Proteomes" id="UP000475325">
    <property type="component" value="Unassembled WGS sequence"/>
</dbReference>
<reference evidence="2 3" key="1">
    <citation type="submission" date="2019-06" db="EMBL/GenBank/DDBJ databases">
        <authorList>
            <person name="Palmer J.M."/>
        </authorList>
    </citation>
    <scope>NUCLEOTIDE SEQUENCE [LARGE SCALE GENOMIC DNA]</scope>
    <source>
        <strain evidence="2 3">TWF102</strain>
    </source>
</reference>